<dbReference type="Proteomes" id="UP001432000">
    <property type="component" value="Chromosome"/>
</dbReference>
<feature type="transmembrane region" description="Helical" evidence="1">
    <location>
        <begin position="225"/>
        <end position="243"/>
    </location>
</feature>
<sequence>METVDKPKSLRTTAAIAVAVIVCYITVLIAYAMAHSSEPTDQRDPDPDGALVYLDVSSVAGADFSIGARVSVYPGRNLVDDNGFLATDVVVDVTPIATDDRLAFSAGSAVGPIAATIYADGDVRTWPFDRYIADSVIVRVFAQTTDGPVSIPADVVVTNSLTGWDVDAGPSDTRSGDAFDISVNRTTVSKIYDLAICLVLVALPACALFVSVSTVRSRKKFQPPMVTWFAVMLFAVLPIRNLLPDAPPVGSWVDYSVILWVVLGLVTAMILYIRSWWRDAP</sequence>
<feature type="transmembrane region" description="Helical" evidence="1">
    <location>
        <begin position="255"/>
        <end position="273"/>
    </location>
</feature>
<dbReference type="InterPro" id="IPR027948">
    <property type="entry name" value="DUF4436"/>
</dbReference>
<organism evidence="2 3">
    <name type="scientific">Rhodococcus sovatensis</name>
    <dbReference type="NCBI Taxonomy" id="1805840"/>
    <lineage>
        <taxon>Bacteria</taxon>
        <taxon>Bacillati</taxon>
        <taxon>Actinomycetota</taxon>
        <taxon>Actinomycetes</taxon>
        <taxon>Mycobacteriales</taxon>
        <taxon>Nocardiaceae</taxon>
        <taxon>Rhodococcus</taxon>
    </lineage>
</organism>
<proteinExistence type="predicted"/>
<dbReference type="EMBL" id="CP147846">
    <property type="protein sequence ID" value="WXG70580.1"/>
    <property type="molecule type" value="Genomic_DNA"/>
</dbReference>
<keyword evidence="3" id="KW-1185">Reference proteome</keyword>
<keyword evidence="1" id="KW-1133">Transmembrane helix</keyword>
<feature type="transmembrane region" description="Helical" evidence="1">
    <location>
        <begin position="191"/>
        <end position="213"/>
    </location>
</feature>
<accession>A0ABZ2PQM6</accession>
<dbReference type="PANTHER" id="PTHR37330:SF1">
    <property type="entry name" value="CONSERVED TRANSMEMBRANE PROTEIN-RELATED"/>
    <property type="match status" value="1"/>
</dbReference>
<name>A0ABZ2PQM6_9NOCA</name>
<evidence type="ECO:0000313" key="3">
    <source>
        <dbReference type="Proteomes" id="UP001432000"/>
    </source>
</evidence>
<dbReference type="RefSeq" id="WP_338892077.1">
    <property type="nucleotide sequence ID" value="NZ_CP147846.1"/>
</dbReference>
<dbReference type="PANTHER" id="PTHR37330">
    <property type="entry name" value="CONSERVED TRANSMEMBRANE PROTEIN-RELATED"/>
    <property type="match status" value="1"/>
</dbReference>
<gene>
    <name evidence="2" type="ORF">WDS16_08835</name>
</gene>
<evidence type="ECO:0000313" key="2">
    <source>
        <dbReference type="EMBL" id="WXG70580.1"/>
    </source>
</evidence>
<protein>
    <submittedName>
        <fullName evidence="2">DUF4436 family protein</fullName>
    </submittedName>
</protein>
<reference evidence="2 3" key="1">
    <citation type="submission" date="2024-03" db="EMBL/GenBank/DDBJ databases">
        <title>Natural products discovery in diverse microorganisms through a two-stage MS feature dereplication strategy.</title>
        <authorList>
            <person name="Zhang R."/>
        </authorList>
    </citation>
    <scope>NUCLEOTIDE SEQUENCE [LARGE SCALE GENOMIC DNA]</scope>
    <source>
        <strain evidence="2 3">18930</strain>
    </source>
</reference>
<feature type="transmembrane region" description="Helical" evidence="1">
    <location>
        <begin position="12"/>
        <end position="34"/>
    </location>
</feature>
<keyword evidence="1" id="KW-0812">Transmembrane</keyword>
<keyword evidence="1" id="KW-0472">Membrane</keyword>
<dbReference type="Pfam" id="PF14494">
    <property type="entry name" value="DUF4436"/>
    <property type="match status" value="1"/>
</dbReference>
<evidence type="ECO:0000256" key="1">
    <source>
        <dbReference type="SAM" id="Phobius"/>
    </source>
</evidence>